<evidence type="ECO:0000313" key="2">
    <source>
        <dbReference type="Proteomes" id="UP000036520"/>
    </source>
</evidence>
<organism evidence="1 2">
    <name type="scientific">Cyclobacterium amurskyense</name>
    <dbReference type="NCBI Taxonomy" id="320787"/>
    <lineage>
        <taxon>Bacteria</taxon>
        <taxon>Pseudomonadati</taxon>
        <taxon>Bacteroidota</taxon>
        <taxon>Cytophagia</taxon>
        <taxon>Cytophagales</taxon>
        <taxon>Cyclobacteriaceae</taxon>
        <taxon>Cyclobacterium</taxon>
    </lineage>
</organism>
<name>A0A0H4P938_9BACT</name>
<protein>
    <submittedName>
        <fullName evidence="1">Uncharacterized protein</fullName>
    </submittedName>
</protein>
<dbReference type="AlphaFoldDB" id="A0A0H4P938"/>
<sequence length="358" mass="41452">MILDQDYIDSYSRDFSQIICDNHFINKGYISGQDIVELTSSSQLNLMVIRELFEDWQKQVDSFTQNPYFDYKDKAVKEALSDFMIVLSRAIKIEQNDFAPLLSKAVTKTIFLAVDPVAFIEEILDERHEKSTAYVKELQKYIKWYTQMWVPAAEDWASESGDIIWKQKLYEGLEKETNDSTQAVSLLAPLQDVLSLDFDKLIKEVPQKLKDEPVPELVEKVEETVPKHYIVEPSETVIDNQEEEAPKEEASNEDLIETIDPSIVWAKFDSGENPYMKGSITHLKEGMGINQRIMFTKRLFQGNPDLMDQAIIELDATDSFFEAIDLLNQSFVKSLNWDIHSEEVMELLQLIFRKYDSV</sequence>
<reference evidence="1 2" key="1">
    <citation type="submission" date="2015-07" db="EMBL/GenBank/DDBJ databases">
        <authorList>
            <person name="Kim K.M."/>
        </authorList>
    </citation>
    <scope>NUCLEOTIDE SEQUENCE [LARGE SCALE GENOMIC DNA]</scope>
    <source>
        <strain evidence="1 2">KCTC 12363</strain>
    </source>
</reference>
<dbReference type="EMBL" id="CP012040">
    <property type="protein sequence ID" value="AKP49645.1"/>
    <property type="molecule type" value="Genomic_DNA"/>
</dbReference>
<proteinExistence type="predicted"/>
<dbReference type="STRING" id="320787.CA2015_0163"/>
<gene>
    <name evidence="1" type="ORF">CA2015_0163</name>
</gene>
<keyword evidence="2" id="KW-1185">Reference proteome</keyword>
<accession>A0A0H4P938</accession>
<dbReference type="KEGG" id="camu:CA2015_0163"/>
<evidence type="ECO:0000313" key="1">
    <source>
        <dbReference type="EMBL" id="AKP49645.1"/>
    </source>
</evidence>
<dbReference type="Proteomes" id="UP000036520">
    <property type="component" value="Chromosome"/>
</dbReference>